<evidence type="ECO:0000256" key="17">
    <source>
        <dbReference type="RuleBase" id="RU003403"/>
    </source>
</evidence>
<accession>A0A1C8Y9J5</accession>
<dbReference type="Pfam" id="PF00361">
    <property type="entry name" value="Proton_antipo_M"/>
    <property type="match status" value="1"/>
</dbReference>
<keyword evidence="13 17" id="KW-0830">Ubiquinone</keyword>
<dbReference type="PANTHER" id="PTHR46552:SF1">
    <property type="entry name" value="NADH-UBIQUINONE OXIDOREDUCTASE CHAIN 2"/>
    <property type="match status" value="1"/>
</dbReference>
<dbReference type="GO" id="GO:0005743">
    <property type="term" value="C:mitochondrial inner membrane"/>
    <property type="evidence" value="ECO:0007669"/>
    <property type="project" value="UniProtKB-SubCell"/>
</dbReference>
<protein>
    <recommendedName>
        <fullName evidence="4 17">NADH-ubiquinone oxidoreductase chain 2</fullName>
        <ecNumber evidence="3 17">7.1.1.2</ecNumber>
    </recommendedName>
</protein>
<dbReference type="EMBL" id="KX347754">
    <property type="protein sequence ID" value="AOH96802.1"/>
    <property type="molecule type" value="Genomic_DNA"/>
</dbReference>
<dbReference type="InterPro" id="IPR003917">
    <property type="entry name" value="NADH_UbQ_OxRdtase_chain2"/>
</dbReference>
<evidence type="ECO:0000256" key="10">
    <source>
        <dbReference type="ARBA" id="ARBA00022982"/>
    </source>
</evidence>
<keyword evidence="9 17" id="KW-1278">Translocase</keyword>
<evidence type="ECO:0000256" key="1">
    <source>
        <dbReference type="ARBA" id="ARBA00004448"/>
    </source>
</evidence>
<evidence type="ECO:0000256" key="11">
    <source>
        <dbReference type="ARBA" id="ARBA00022989"/>
    </source>
</evidence>
<comment type="subcellular location">
    <subcellularLocation>
        <location evidence="1 17">Mitochondrion inner membrane</location>
        <topology evidence="1 17">Multi-pass membrane protein</topology>
    </subcellularLocation>
</comment>
<organism evidence="20">
    <name type="scientific">Chromidotilapia guntheri</name>
    <name type="common">Guenther's mouthbrooder</name>
    <dbReference type="NCBI Taxonomy" id="762751"/>
    <lineage>
        <taxon>Eukaryota</taxon>
        <taxon>Metazoa</taxon>
        <taxon>Chordata</taxon>
        <taxon>Craniata</taxon>
        <taxon>Vertebrata</taxon>
        <taxon>Euteleostomi</taxon>
        <taxon>Actinopterygii</taxon>
        <taxon>Neopterygii</taxon>
        <taxon>Teleostei</taxon>
        <taxon>Neoteleostei</taxon>
        <taxon>Acanthomorphata</taxon>
        <taxon>Ovalentaria</taxon>
        <taxon>Cichlomorphae</taxon>
        <taxon>Cichliformes</taxon>
        <taxon>Cichlidae</taxon>
        <taxon>African cichlids</taxon>
        <taxon>Pseudocrenilabrinae</taxon>
        <taxon>Chromidotilapiini</taxon>
        <taxon>Chromidotilapia</taxon>
    </lineage>
</organism>
<evidence type="ECO:0000256" key="7">
    <source>
        <dbReference type="ARBA" id="ARBA00022692"/>
    </source>
</evidence>
<keyword evidence="14 17" id="KW-0496">Mitochondrion</keyword>
<geneLocation type="mitochondrion" evidence="20"/>
<gene>
    <name evidence="20" type="primary">ND2</name>
</gene>
<dbReference type="AlphaFoldDB" id="A0A1C8Y9J5"/>
<evidence type="ECO:0000256" key="2">
    <source>
        <dbReference type="ARBA" id="ARBA00007012"/>
    </source>
</evidence>
<evidence type="ECO:0000259" key="19">
    <source>
        <dbReference type="Pfam" id="PF06444"/>
    </source>
</evidence>
<evidence type="ECO:0000256" key="5">
    <source>
        <dbReference type="ARBA" id="ARBA00022448"/>
    </source>
</evidence>
<evidence type="ECO:0000256" key="8">
    <source>
        <dbReference type="ARBA" id="ARBA00022792"/>
    </source>
</evidence>
<evidence type="ECO:0000256" key="6">
    <source>
        <dbReference type="ARBA" id="ARBA00022660"/>
    </source>
</evidence>
<proteinExistence type="inferred from homology"/>
<dbReference type="PANTHER" id="PTHR46552">
    <property type="entry name" value="NADH-UBIQUINONE OXIDOREDUCTASE CHAIN 2"/>
    <property type="match status" value="1"/>
</dbReference>
<keyword evidence="11 17" id="KW-1133">Transmembrane helix</keyword>
<evidence type="ECO:0000256" key="14">
    <source>
        <dbReference type="ARBA" id="ARBA00023128"/>
    </source>
</evidence>
<comment type="function">
    <text evidence="17">Core subunit of the mitochondrial membrane respiratory chain NADH dehydrogenase (Complex I) which catalyzes electron transfer from NADH through the respiratory chain, using ubiquinone as an electron acceptor. Essential for the catalytic activity and assembly of complex I.</text>
</comment>
<evidence type="ECO:0000256" key="9">
    <source>
        <dbReference type="ARBA" id="ARBA00022967"/>
    </source>
</evidence>
<keyword evidence="5" id="KW-0813">Transport</keyword>
<feature type="transmembrane region" description="Helical" evidence="17">
    <location>
        <begin position="241"/>
        <end position="260"/>
    </location>
</feature>
<feature type="transmembrane region" description="Helical" evidence="17">
    <location>
        <begin position="325"/>
        <end position="348"/>
    </location>
</feature>
<evidence type="ECO:0000313" key="20">
    <source>
        <dbReference type="EMBL" id="AOH96802.1"/>
    </source>
</evidence>
<keyword evidence="6 17" id="KW-0679">Respiratory chain</keyword>
<dbReference type="InterPro" id="IPR010933">
    <property type="entry name" value="NADH_DH_su2_C"/>
</dbReference>
<comment type="catalytic activity">
    <reaction evidence="16 17">
        <text>a ubiquinone + NADH + 5 H(+)(in) = a ubiquinol + NAD(+) + 4 H(+)(out)</text>
        <dbReference type="Rhea" id="RHEA:29091"/>
        <dbReference type="Rhea" id="RHEA-COMP:9565"/>
        <dbReference type="Rhea" id="RHEA-COMP:9566"/>
        <dbReference type="ChEBI" id="CHEBI:15378"/>
        <dbReference type="ChEBI" id="CHEBI:16389"/>
        <dbReference type="ChEBI" id="CHEBI:17976"/>
        <dbReference type="ChEBI" id="CHEBI:57540"/>
        <dbReference type="ChEBI" id="CHEBI:57945"/>
        <dbReference type="EC" id="7.1.1.2"/>
    </reaction>
</comment>
<evidence type="ECO:0000259" key="18">
    <source>
        <dbReference type="Pfam" id="PF00361"/>
    </source>
</evidence>
<dbReference type="InterPro" id="IPR050175">
    <property type="entry name" value="Complex_I_Subunit_2"/>
</dbReference>
<feature type="transmembrane region" description="Helical" evidence="17">
    <location>
        <begin position="92"/>
        <end position="115"/>
    </location>
</feature>
<keyword evidence="12 17" id="KW-0520">NAD</keyword>
<reference evidence="20" key="1">
    <citation type="journal article" date="2016" name="Syst. Biol.">
        <title>Bayesian Phylogenetic Estimation of Clade Ages Supports Trans-Atlantic Dispersal of Cichlid Fishes.</title>
        <authorList>
            <person name="Matschiner M."/>
            <person name="Musilova Z."/>
            <person name="Barth J.M."/>
            <person name="Starostova Z."/>
            <person name="Salzburger W."/>
            <person name="Steel M."/>
            <person name="Bouckaert R."/>
        </authorList>
    </citation>
    <scope>NUCLEOTIDE SEQUENCE</scope>
</reference>
<feature type="transmembrane region" description="Helical" evidence="17">
    <location>
        <begin position="280"/>
        <end position="304"/>
    </location>
</feature>
<feature type="transmembrane region" description="Helical" evidence="17">
    <location>
        <begin position="201"/>
        <end position="220"/>
    </location>
</feature>
<keyword evidence="7 17" id="KW-0812">Transmembrane</keyword>
<keyword evidence="8 17" id="KW-0999">Mitochondrion inner membrane</keyword>
<dbReference type="GO" id="GO:0006120">
    <property type="term" value="P:mitochondrial electron transport, NADH to ubiquinone"/>
    <property type="evidence" value="ECO:0007669"/>
    <property type="project" value="InterPro"/>
</dbReference>
<evidence type="ECO:0000256" key="3">
    <source>
        <dbReference type="ARBA" id="ARBA00012944"/>
    </source>
</evidence>
<feature type="transmembrane region" description="Helical" evidence="17">
    <location>
        <begin position="177"/>
        <end position="195"/>
    </location>
</feature>
<dbReference type="InterPro" id="IPR001750">
    <property type="entry name" value="ND/Mrp_TM"/>
</dbReference>
<feature type="non-terminal residue" evidence="20">
    <location>
        <position position="1"/>
    </location>
</feature>
<evidence type="ECO:0000256" key="15">
    <source>
        <dbReference type="ARBA" id="ARBA00023136"/>
    </source>
</evidence>
<keyword evidence="15 17" id="KW-0472">Membrane</keyword>
<feature type="transmembrane region" description="Helical" evidence="17">
    <location>
        <begin position="151"/>
        <end position="170"/>
    </location>
</feature>
<dbReference type="PRINTS" id="PR01436">
    <property type="entry name" value="NADHDHGNASE2"/>
</dbReference>
<feature type="transmembrane region" description="Helical" evidence="17">
    <location>
        <begin position="57"/>
        <end position="80"/>
    </location>
</feature>
<name>A0A1C8Y9J5_9CICH</name>
<keyword evidence="10 17" id="KW-0249">Electron transport</keyword>
<sequence length="354" mass="38809">MNPRILAVLIFGLGLGTTITFTSTHWLLAWMGLEMSTLAIIPLMAQHHHPRAVEAAIKYFLIQAAAAATLLFASIINAWLSGQWDIQQTSHPLPITMITLALALKIGLAPFHTWLPEVLQGLDLKTGLILSTWQKLAPFALLLQIQPSNSTLLIILGLLSTLIGGWGGLNQTQLRKLLAYSSIAHLGWMILVLQFSPSITLLTLLTYITMTLSAFLMFMFNKTTNINTLATSWSKSPSLTLLAPLIFLSLGGLPPLTGFMPKWLILQELTKQDLAPTATLAALTALLSLYFYLRLSYAITLLISPNNITNTTPWRISPIQPTYPLAISTTLTLCLLPLTPAVTTFMALMTHTTL</sequence>
<evidence type="ECO:0000256" key="13">
    <source>
        <dbReference type="ARBA" id="ARBA00023075"/>
    </source>
</evidence>
<comment type="similarity">
    <text evidence="2 17">Belongs to the complex I subunit 2 family.</text>
</comment>
<feature type="domain" description="NADH:quinone oxidoreductase/Mrp antiporter transmembrane" evidence="18">
    <location>
        <begin position="23"/>
        <end position="286"/>
    </location>
</feature>
<evidence type="ECO:0000256" key="16">
    <source>
        <dbReference type="ARBA" id="ARBA00049551"/>
    </source>
</evidence>
<dbReference type="EC" id="7.1.1.2" evidence="3 17"/>
<evidence type="ECO:0000256" key="12">
    <source>
        <dbReference type="ARBA" id="ARBA00023027"/>
    </source>
</evidence>
<dbReference type="Pfam" id="PF06444">
    <property type="entry name" value="NADH_dehy_S2_C"/>
    <property type="match status" value="1"/>
</dbReference>
<feature type="domain" description="NADH dehydrogenase subunit 2 C-terminal" evidence="19">
    <location>
        <begin position="289"/>
        <end position="342"/>
    </location>
</feature>
<evidence type="ECO:0000256" key="4">
    <source>
        <dbReference type="ARBA" id="ARBA00021008"/>
    </source>
</evidence>
<dbReference type="GO" id="GO:0008137">
    <property type="term" value="F:NADH dehydrogenase (ubiquinone) activity"/>
    <property type="evidence" value="ECO:0007669"/>
    <property type="project" value="UniProtKB-EC"/>
</dbReference>